<evidence type="ECO:0000256" key="3">
    <source>
        <dbReference type="ARBA" id="ARBA00022692"/>
    </source>
</evidence>
<evidence type="ECO:0000313" key="9">
    <source>
        <dbReference type="RefSeq" id="XP_022101427.1"/>
    </source>
</evidence>
<dbReference type="InterPro" id="IPR011701">
    <property type="entry name" value="MFS"/>
</dbReference>
<keyword evidence="8" id="KW-1185">Reference proteome</keyword>
<dbReference type="SUPFAM" id="SSF103473">
    <property type="entry name" value="MFS general substrate transporter"/>
    <property type="match status" value="1"/>
</dbReference>
<evidence type="ECO:0000256" key="6">
    <source>
        <dbReference type="SAM" id="Phobius"/>
    </source>
</evidence>
<dbReference type="InterPro" id="IPR001807">
    <property type="entry name" value="ClC"/>
</dbReference>
<dbReference type="InterPro" id="IPR020846">
    <property type="entry name" value="MFS_dom"/>
</dbReference>
<feature type="transmembrane region" description="Helical" evidence="6">
    <location>
        <begin position="160"/>
        <end position="179"/>
    </location>
</feature>
<feature type="transmembrane region" description="Helical" evidence="6">
    <location>
        <begin position="54"/>
        <end position="77"/>
    </location>
</feature>
<dbReference type="Gene3D" id="1.20.1250.20">
    <property type="entry name" value="MFS general substrate transporter like domains"/>
    <property type="match status" value="1"/>
</dbReference>
<organism evidence="8 10">
    <name type="scientific">Acanthaster planci</name>
    <name type="common">Crown-of-thorns starfish</name>
    <dbReference type="NCBI Taxonomy" id="133434"/>
    <lineage>
        <taxon>Eukaryota</taxon>
        <taxon>Metazoa</taxon>
        <taxon>Echinodermata</taxon>
        <taxon>Eleutherozoa</taxon>
        <taxon>Asterozoa</taxon>
        <taxon>Asteroidea</taxon>
        <taxon>Valvatacea</taxon>
        <taxon>Valvatida</taxon>
        <taxon>Acanthasteridae</taxon>
        <taxon>Acanthaster</taxon>
    </lineage>
</organism>
<keyword evidence="3 6" id="KW-0812">Transmembrane</keyword>
<dbReference type="RefSeq" id="XP_022101427.1">
    <property type="nucleotide sequence ID" value="XM_022245735.1"/>
</dbReference>
<feature type="transmembrane region" description="Helical" evidence="6">
    <location>
        <begin position="292"/>
        <end position="310"/>
    </location>
</feature>
<evidence type="ECO:0000313" key="10">
    <source>
        <dbReference type="RefSeq" id="XP_022101428.1"/>
    </source>
</evidence>
<dbReference type="RefSeq" id="XP_022101428.1">
    <property type="nucleotide sequence ID" value="XM_022245736.1"/>
</dbReference>
<reference evidence="9 10" key="1">
    <citation type="submission" date="2025-04" db="UniProtKB">
        <authorList>
            <consortium name="RefSeq"/>
        </authorList>
    </citation>
    <scope>IDENTIFICATION</scope>
</reference>
<feature type="transmembrane region" description="Helical" evidence="6">
    <location>
        <begin position="120"/>
        <end position="140"/>
    </location>
</feature>
<feature type="transmembrane region" description="Helical" evidence="6">
    <location>
        <begin position="217"/>
        <end position="235"/>
    </location>
</feature>
<dbReference type="PRINTS" id="PR00762">
    <property type="entry name" value="CLCHANNEL"/>
</dbReference>
<gene>
    <name evidence="9 10" type="primary">LOC110985038</name>
</gene>
<dbReference type="KEGG" id="aplc:110985038"/>
<dbReference type="GO" id="GO:0015108">
    <property type="term" value="F:chloride transmembrane transporter activity"/>
    <property type="evidence" value="ECO:0007669"/>
    <property type="project" value="InterPro"/>
</dbReference>
<accession>A0A8B7Z706</accession>
<feature type="transmembrane region" description="Helical" evidence="6">
    <location>
        <begin position="89"/>
        <end position="108"/>
    </location>
</feature>
<keyword evidence="4 6" id="KW-1133">Transmembrane helix</keyword>
<keyword evidence="2" id="KW-0813">Transport</keyword>
<feature type="transmembrane region" description="Helical" evidence="6">
    <location>
        <begin position="247"/>
        <end position="272"/>
    </location>
</feature>
<feature type="transmembrane region" description="Helical" evidence="6">
    <location>
        <begin position="322"/>
        <end position="339"/>
    </location>
</feature>
<dbReference type="OrthoDB" id="497880at2759"/>
<dbReference type="PROSITE" id="PS50850">
    <property type="entry name" value="MFS"/>
    <property type="match status" value="1"/>
</dbReference>
<feature type="transmembrane region" description="Helical" evidence="6">
    <location>
        <begin position="385"/>
        <end position="409"/>
    </location>
</feature>
<evidence type="ECO:0000256" key="1">
    <source>
        <dbReference type="ARBA" id="ARBA00004141"/>
    </source>
</evidence>
<dbReference type="GeneID" id="110985038"/>
<evidence type="ECO:0000313" key="8">
    <source>
        <dbReference type="Proteomes" id="UP000694845"/>
    </source>
</evidence>
<dbReference type="InterPro" id="IPR036259">
    <property type="entry name" value="MFS_trans_sf"/>
</dbReference>
<dbReference type="GO" id="GO:0016020">
    <property type="term" value="C:membrane"/>
    <property type="evidence" value="ECO:0007669"/>
    <property type="project" value="UniProtKB-SubCell"/>
</dbReference>
<sequence length="485" mass="51929">MEDCYGDVNCGNQSHERTIMATSMDTESHHCDMGVVFGQDGVQQTSKFTYHQKITFVSVLLATFAIRLSFSIIAVFFPSEAKAKGMSHTVTGLVFSTFSTAAVIGAPIWGKILPLVGARFVFLAGAFVTGSCDILFGLMVDMPTEATFTAFCFVIRIMEGLGSSACITASSAILAYIFPDDIGTAMSINEMMSGLSFAIGPAIGGLLFEVGGFKLPFFVLGGFTLLSVAVNYMLMPQQGTGDERSGSVVQMLSVPAVLVALFAMIVCFIGMSCLDPTLSLHLEKLHFTTLENSFVFVTLGVTYSVTSVVWGRVADKLKTTRFMTVIATFGAGVCFLLLGPSPLLKIPSSKLIPWLVTPFCASFLSLIAVSALLDMFISAEWNGIAIDLGATGVISGLWSSALSLGSMIGPLLGGFLTDLLGFAYAFTAIAGGYIVTMIAICLFGVWEYRCGKGRRKKKQRLVLETGTQDERALLMSSNQSCAWRE</sequence>
<keyword evidence="5 6" id="KW-0472">Membrane</keyword>
<protein>
    <submittedName>
        <fullName evidence="9 10">MFS-type transporter SLC18B1-like</fullName>
    </submittedName>
</protein>
<evidence type="ECO:0000256" key="5">
    <source>
        <dbReference type="ARBA" id="ARBA00023136"/>
    </source>
</evidence>
<dbReference type="InterPro" id="IPR050930">
    <property type="entry name" value="MFS_Vesicular_Transporter"/>
</dbReference>
<evidence type="ECO:0000256" key="2">
    <source>
        <dbReference type="ARBA" id="ARBA00022448"/>
    </source>
</evidence>
<name>A0A8B7Z706_ACAPL</name>
<proteinExistence type="predicted"/>
<feature type="domain" description="Major facilitator superfamily (MFS) profile" evidence="7">
    <location>
        <begin position="55"/>
        <end position="449"/>
    </location>
</feature>
<dbReference type="PANTHER" id="PTHR23506:SF26">
    <property type="entry name" value="MFS-TYPE TRANSPORTER SLC18B1"/>
    <property type="match status" value="1"/>
</dbReference>
<feature type="transmembrane region" description="Helical" evidence="6">
    <location>
        <begin position="191"/>
        <end position="211"/>
    </location>
</feature>
<dbReference type="AlphaFoldDB" id="A0A8B7Z706"/>
<evidence type="ECO:0000256" key="4">
    <source>
        <dbReference type="ARBA" id="ARBA00022989"/>
    </source>
</evidence>
<dbReference type="PANTHER" id="PTHR23506">
    <property type="entry name" value="GH10249P"/>
    <property type="match status" value="1"/>
</dbReference>
<feature type="transmembrane region" description="Helical" evidence="6">
    <location>
        <begin position="351"/>
        <end position="373"/>
    </location>
</feature>
<evidence type="ECO:0000259" key="7">
    <source>
        <dbReference type="PROSITE" id="PS50850"/>
    </source>
</evidence>
<dbReference type="Pfam" id="PF07690">
    <property type="entry name" value="MFS_1"/>
    <property type="match status" value="1"/>
</dbReference>
<comment type="subcellular location">
    <subcellularLocation>
        <location evidence="1">Membrane</location>
        <topology evidence="1">Multi-pass membrane protein</topology>
    </subcellularLocation>
</comment>
<dbReference type="Proteomes" id="UP000694845">
    <property type="component" value="Unplaced"/>
</dbReference>
<dbReference type="OMA" id="NYACYSI"/>
<feature type="transmembrane region" description="Helical" evidence="6">
    <location>
        <begin position="421"/>
        <end position="448"/>
    </location>
</feature>